<sequence>LKKYAEGIGEPRAARLEDISLRFAAASFNVELLCEQNYNTDDLLLYVKSNIPNLILEQKGIYKIK</sequence>
<proteinExistence type="predicted"/>
<dbReference type="WBParaSite" id="OFLC_0000919301-mRNA-1">
    <property type="protein sequence ID" value="OFLC_0000919301-mRNA-1"/>
    <property type="gene ID" value="OFLC_0000919301"/>
</dbReference>
<accession>A0A183HNY2</accession>
<protein>
    <submittedName>
        <fullName evidence="1">2-phosphosulfolactate phosphatase</fullName>
    </submittedName>
</protein>
<reference evidence="1" key="1">
    <citation type="submission" date="2016-06" db="UniProtKB">
        <authorList>
            <consortium name="WormBaseParasite"/>
        </authorList>
    </citation>
    <scope>IDENTIFICATION</scope>
</reference>
<organism evidence="1">
    <name type="scientific">Onchocerca flexuosa</name>
    <dbReference type="NCBI Taxonomy" id="387005"/>
    <lineage>
        <taxon>Eukaryota</taxon>
        <taxon>Metazoa</taxon>
        <taxon>Ecdysozoa</taxon>
        <taxon>Nematoda</taxon>
        <taxon>Chromadorea</taxon>
        <taxon>Rhabditida</taxon>
        <taxon>Spirurina</taxon>
        <taxon>Spiruromorpha</taxon>
        <taxon>Filarioidea</taxon>
        <taxon>Onchocercidae</taxon>
        <taxon>Onchocerca</taxon>
    </lineage>
</organism>
<evidence type="ECO:0000313" key="1">
    <source>
        <dbReference type="WBParaSite" id="OFLC_0000919301-mRNA-1"/>
    </source>
</evidence>
<dbReference type="AlphaFoldDB" id="A0A183HNY2"/>
<name>A0A183HNY2_9BILA</name>